<proteinExistence type="predicted"/>
<evidence type="ECO:0000313" key="2">
    <source>
        <dbReference type="EMBL" id="MBD3690107.1"/>
    </source>
</evidence>
<accession>A0A8I0G904</accession>
<dbReference type="Gene3D" id="3.40.50.2000">
    <property type="entry name" value="Glycogen Phosphorylase B"/>
    <property type="match status" value="1"/>
</dbReference>
<dbReference type="Proteomes" id="UP000627538">
    <property type="component" value="Unassembled WGS sequence"/>
</dbReference>
<dbReference type="PANTHER" id="PTHR12526:SF630">
    <property type="entry name" value="GLYCOSYLTRANSFERASE"/>
    <property type="match status" value="1"/>
</dbReference>
<dbReference type="Pfam" id="PF13524">
    <property type="entry name" value="Glyco_trans_1_2"/>
    <property type="match status" value="1"/>
</dbReference>
<evidence type="ECO:0000313" key="3">
    <source>
        <dbReference type="Proteomes" id="UP000627538"/>
    </source>
</evidence>
<dbReference type="PANTHER" id="PTHR12526">
    <property type="entry name" value="GLYCOSYLTRANSFERASE"/>
    <property type="match status" value="1"/>
</dbReference>
<gene>
    <name evidence="2" type="ORF">H8R10_07700</name>
</gene>
<keyword evidence="2" id="KW-0808">Transferase</keyword>
<reference evidence="2 3" key="1">
    <citation type="submission" date="2020-08" db="EMBL/GenBank/DDBJ databases">
        <title>Winkia gen. nov., sp. nov., isolated from faeces of the Anser albifrons in China.</title>
        <authorList>
            <person name="Liu Q."/>
        </authorList>
    </citation>
    <scope>NUCLEOTIDE SEQUENCE [LARGE SCALE GENOMIC DNA]</scope>
    <source>
        <strain evidence="2 3">C62</strain>
    </source>
</reference>
<dbReference type="SUPFAM" id="SSF53756">
    <property type="entry name" value="UDP-Glycosyltransferase/glycogen phosphorylase"/>
    <property type="match status" value="1"/>
</dbReference>
<feature type="domain" description="Spore protein YkvP/CgeB glycosyl transferase-like" evidence="1">
    <location>
        <begin position="205"/>
        <end position="354"/>
    </location>
</feature>
<dbReference type="AlphaFoldDB" id="A0A8I0G904"/>
<evidence type="ECO:0000259" key="1">
    <source>
        <dbReference type="Pfam" id="PF13524"/>
    </source>
</evidence>
<protein>
    <submittedName>
        <fullName evidence="2">Glycosyltransferase</fullName>
    </submittedName>
</protein>
<keyword evidence="3" id="KW-1185">Reference proteome</keyword>
<dbReference type="GO" id="GO:0016740">
    <property type="term" value="F:transferase activity"/>
    <property type="evidence" value="ECO:0007669"/>
    <property type="project" value="UniProtKB-KW"/>
</dbReference>
<organism evidence="2 3">
    <name type="scientific">Nanchangia anserum</name>
    <dbReference type="NCBI Taxonomy" id="2692125"/>
    <lineage>
        <taxon>Bacteria</taxon>
        <taxon>Bacillati</taxon>
        <taxon>Actinomycetota</taxon>
        <taxon>Actinomycetes</taxon>
        <taxon>Actinomycetales</taxon>
        <taxon>Actinomycetaceae</taxon>
        <taxon>Nanchangia</taxon>
    </lineage>
</organism>
<comment type="caution">
    <text evidence="2">The sequence shown here is derived from an EMBL/GenBank/DDBJ whole genome shotgun (WGS) entry which is preliminary data.</text>
</comment>
<dbReference type="EMBL" id="JACRUO010000002">
    <property type="protein sequence ID" value="MBD3690107.1"/>
    <property type="molecule type" value="Genomic_DNA"/>
</dbReference>
<dbReference type="InterPro" id="IPR055259">
    <property type="entry name" value="YkvP/CgeB_Glyco_trans-like"/>
</dbReference>
<name>A0A8I0G904_9ACTO</name>
<sequence length="364" mass="41208">MRQMIYHVPYPISESSRAASAIRPRAMRDAFIDAGYRVYEVSGDAARRRRRIRALMRRIALGETFDFCYSESSSLPTSLTESRHFPPHPFLDLVFLARLRRHGIPVGLFYRDIYWRDRAYVDSVGPVAAEGMRALYYWDLAWYRAGVDRLYLPSLAMGEVVPLVPRERHAALPPGLSPVDVATPDGNLHVFYVGGLGQHYRLDLLLAAVADVEGVELTVCVPSEQWQAHRDDLEPLLTPRVHVVHASGEELEELYARAHVCSLVVEPSAYRDFAVPLKLFEYLGHARPVLATASTLAGNMVEREDIGWTVTYDVEHLRETLTYLRDHPDERAAKSANARRVRASHTWQARAHQVARELTGSARA</sequence>